<dbReference type="EMBL" id="BARV01042370">
    <property type="protein sequence ID" value="GAI47544.1"/>
    <property type="molecule type" value="Genomic_DNA"/>
</dbReference>
<feature type="transmembrane region" description="Helical" evidence="1">
    <location>
        <begin position="73"/>
        <end position="93"/>
    </location>
</feature>
<name>X1QW91_9ZZZZ</name>
<proteinExistence type="predicted"/>
<dbReference type="Pfam" id="PF13490">
    <property type="entry name" value="zf-HC2"/>
    <property type="match status" value="1"/>
</dbReference>
<accession>X1QW91</accession>
<evidence type="ECO:0000256" key="1">
    <source>
        <dbReference type="SAM" id="Phobius"/>
    </source>
</evidence>
<dbReference type="AlphaFoldDB" id="X1QW91"/>
<dbReference type="Gene3D" id="1.10.10.1320">
    <property type="entry name" value="Anti-sigma factor, zinc-finger domain"/>
    <property type="match status" value="1"/>
</dbReference>
<feature type="non-terminal residue" evidence="3">
    <location>
        <position position="94"/>
    </location>
</feature>
<sequence>MSGYLDGELDKEQKAEIEKHLKECEVCRKEIEELRQLDEYVRTAEIEEPSREFIFNINRRILEKVKKKTRFRLFRFSPILAPAAVALLVFVVLI</sequence>
<dbReference type="InterPro" id="IPR041916">
    <property type="entry name" value="Anti_sigma_zinc_sf"/>
</dbReference>
<keyword evidence="1" id="KW-0812">Transmembrane</keyword>
<evidence type="ECO:0000259" key="2">
    <source>
        <dbReference type="Pfam" id="PF13490"/>
    </source>
</evidence>
<evidence type="ECO:0000313" key="3">
    <source>
        <dbReference type="EMBL" id="GAI47544.1"/>
    </source>
</evidence>
<comment type="caution">
    <text evidence="3">The sequence shown here is derived from an EMBL/GenBank/DDBJ whole genome shotgun (WGS) entry which is preliminary data.</text>
</comment>
<keyword evidence="1" id="KW-0472">Membrane</keyword>
<keyword evidence="1" id="KW-1133">Transmembrane helix</keyword>
<reference evidence="3" key="1">
    <citation type="journal article" date="2014" name="Front. Microbiol.">
        <title>High frequency of phylogenetically diverse reductive dehalogenase-homologous genes in deep subseafloor sedimentary metagenomes.</title>
        <authorList>
            <person name="Kawai M."/>
            <person name="Futagami T."/>
            <person name="Toyoda A."/>
            <person name="Takaki Y."/>
            <person name="Nishi S."/>
            <person name="Hori S."/>
            <person name="Arai W."/>
            <person name="Tsubouchi T."/>
            <person name="Morono Y."/>
            <person name="Uchiyama I."/>
            <person name="Ito T."/>
            <person name="Fujiyama A."/>
            <person name="Inagaki F."/>
            <person name="Takami H."/>
        </authorList>
    </citation>
    <scope>NUCLEOTIDE SEQUENCE</scope>
    <source>
        <strain evidence="3">Expedition CK06-06</strain>
    </source>
</reference>
<protein>
    <recommendedName>
        <fullName evidence="2">Putative zinc-finger domain-containing protein</fullName>
    </recommendedName>
</protein>
<gene>
    <name evidence="3" type="ORF">S06H3_63749</name>
</gene>
<dbReference type="InterPro" id="IPR027383">
    <property type="entry name" value="Znf_put"/>
</dbReference>
<feature type="domain" description="Putative zinc-finger" evidence="2">
    <location>
        <begin position="1"/>
        <end position="28"/>
    </location>
</feature>
<organism evidence="3">
    <name type="scientific">marine sediment metagenome</name>
    <dbReference type="NCBI Taxonomy" id="412755"/>
    <lineage>
        <taxon>unclassified sequences</taxon>
        <taxon>metagenomes</taxon>
        <taxon>ecological metagenomes</taxon>
    </lineage>
</organism>